<dbReference type="InterPro" id="IPR046347">
    <property type="entry name" value="bZIP_sf"/>
</dbReference>
<dbReference type="InParanoid" id="W5LXJ7"/>
<dbReference type="GeneID" id="102696740"/>
<evidence type="ECO:0000256" key="1">
    <source>
        <dbReference type="SAM" id="MobiDB-lite"/>
    </source>
</evidence>
<dbReference type="Gene3D" id="1.20.5.170">
    <property type="match status" value="1"/>
</dbReference>
<dbReference type="GO" id="GO:0000978">
    <property type="term" value="F:RNA polymerase II cis-regulatory region sequence-specific DNA binding"/>
    <property type="evidence" value="ECO:0000318"/>
    <property type="project" value="GO_Central"/>
</dbReference>
<feature type="region of interest" description="Disordered" evidence="1">
    <location>
        <begin position="278"/>
        <end position="332"/>
    </location>
</feature>
<feature type="compositionally biased region" description="Low complexity" evidence="1">
    <location>
        <begin position="291"/>
        <end position="326"/>
    </location>
</feature>
<dbReference type="Ensembl" id="ENSLOCT00000000858.1">
    <property type="protein sequence ID" value="ENSLOCP00000000854.1"/>
    <property type="gene ID" value="ENSLOCG00000000771.1"/>
</dbReference>
<accession>W5LXJ7</accession>
<feature type="domain" description="BZIP" evidence="2">
    <location>
        <begin position="124"/>
        <end position="187"/>
    </location>
</feature>
<organism evidence="3 4">
    <name type="scientific">Lepisosteus oculatus</name>
    <name type="common">Spotted gar</name>
    <dbReference type="NCBI Taxonomy" id="7918"/>
    <lineage>
        <taxon>Eukaryota</taxon>
        <taxon>Metazoa</taxon>
        <taxon>Chordata</taxon>
        <taxon>Craniata</taxon>
        <taxon>Vertebrata</taxon>
        <taxon>Euteleostomi</taxon>
        <taxon>Actinopterygii</taxon>
        <taxon>Neopterygii</taxon>
        <taxon>Holostei</taxon>
        <taxon>Semionotiformes</taxon>
        <taxon>Lepisosteidae</taxon>
        <taxon>Lepisosteus</taxon>
    </lineage>
</organism>
<feature type="region of interest" description="Disordered" evidence="1">
    <location>
        <begin position="193"/>
        <end position="258"/>
    </location>
</feature>
<dbReference type="EMBL" id="AHAT01034233">
    <property type="status" value="NOT_ANNOTATED_CDS"/>
    <property type="molecule type" value="Genomic_DNA"/>
</dbReference>
<dbReference type="GO" id="GO:0000981">
    <property type="term" value="F:DNA-binding transcription factor activity, RNA polymerase II-specific"/>
    <property type="evidence" value="ECO:0000318"/>
    <property type="project" value="GO_Central"/>
</dbReference>
<dbReference type="InterPro" id="IPR004827">
    <property type="entry name" value="bZIP"/>
</dbReference>
<dbReference type="KEGG" id="loc:102696740"/>
<dbReference type="FunFam" id="1.20.5.170:FF:000006">
    <property type="entry name" value="fos-related antigen 2 isoform X1"/>
    <property type="match status" value="1"/>
</dbReference>
<reference evidence="4" key="1">
    <citation type="submission" date="2011-12" db="EMBL/GenBank/DDBJ databases">
        <title>The Draft Genome of Lepisosteus oculatus.</title>
        <authorList>
            <consortium name="The Broad Institute Genome Assembly &amp; Analysis Group"/>
            <consortium name="Computational R&amp;D Group"/>
            <consortium name="and Sequencing Platform"/>
            <person name="Di Palma F."/>
            <person name="Alfoldi J."/>
            <person name="Johnson J."/>
            <person name="Berlin A."/>
            <person name="Gnerre S."/>
            <person name="Jaffe D."/>
            <person name="MacCallum I."/>
            <person name="Young S."/>
            <person name="Walker B.J."/>
            <person name="Lander E.S."/>
            <person name="Lindblad-Toh K."/>
        </authorList>
    </citation>
    <scope>NUCLEOTIDE SEQUENCE [LARGE SCALE GENOMIC DNA]</scope>
</reference>
<evidence type="ECO:0000259" key="2">
    <source>
        <dbReference type="PROSITE" id="PS50217"/>
    </source>
</evidence>
<dbReference type="Proteomes" id="UP000018468">
    <property type="component" value="Linkage group LG28"/>
</dbReference>
<dbReference type="PROSITE" id="PS00036">
    <property type="entry name" value="BZIP_BASIC"/>
    <property type="match status" value="1"/>
</dbReference>
<feature type="region of interest" description="Disordered" evidence="1">
    <location>
        <begin position="1"/>
        <end position="53"/>
    </location>
</feature>
<dbReference type="EMBL" id="AHAT01034234">
    <property type="status" value="NOT_ANNOTATED_CDS"/>
    <property type="molecule type" value="Genomic_DNA"/>
</dbReference>
<feature type="compositionally biased region" description="Low complexity" evidence="1">
    <location>
        <begin position="222"/>
        <end position="232"/>
    </location>
</feature>
<dbReference type="PANTHER" id="PTHR23351:SF25">
    <property type="entry name" value="FOS-RELATED ANTIGEN 2"/>
    <property type="match status" value="1"/>
</dbReference>
<dbReference type="Bgee" id="ENSLOCG00000000771">
    <property type="expression patterns" value="Expressed in brain and 13 other cell types or tissues"/>
</dbReference>
<feature type="region of interest" description="Disordered" evidence="1">
    <location>
        <begin position="142"/>
        <end position="164"/>
    </location>
</feature>
<dbReference type="PRINTS" id="PR00042">
    <property type="entry name" value="LEUZIPPRFOS"/>
</dbReference>
<dbReference type="STRING" id="7918.ENSLOCP00000000854"/>
<dbReference type="InterPro" id="IPR000837">
    <property type="entry name" value="AP-1"/>
</dbReference>
<proteinExistence type="predicted"/>
<feature type="compositionally biased region" description="Gly residues" evidence="1">
    <location>
        <begin position="9"/>
        <end position="21"/>
    </location>
</feature>
<evidence type="ECO:0000313" key="3">
    <source>
        <dbReference type="Ensembl" id="ENSLOCP00000000854.1"/>
    </source>
</evidence>
<dbReference type="SMART" id="SM00338">
    <property type="entry name" value="BRLZ"/>
    <property type="match status" value="1"/>
</dbReference>
<dbReference type="EMBL" id="AHAT01034232">
    <property type="status" value="NOT_ANNOTATED_CDS"/>
    <property type="molecule type" value="Genomic_DNA"/>
</dbReference>
<sequence>MFRDYGSNCSGGSGGPFGGPGASRAPNPGGADRSGAAQLQKQGGSDTVPFVPSLNAITSSQDLQWMVQPAMLSGPQGSPRLPYYPCAAPLPLPGASGRPGVIRAVGVAGSARRRHDEHLSPEELERRRVRRERNKLAAAKCRNRRRELTETLQTETDELESAKSRLQKEIAELEKEKEKLELVLEAHRPICKIQESDSDSDPPPGLSALRPVKSEPARAREPPSSSSSSSSATAQTQGRPKTRLPPKIRLPASSAPDADALHTPVLLTTPSLTPFTASLVFTYPPSPLDSGAGAAAAPPAARAQPCGAAHRRSSSSGEQSSDSLNSPTLLAL</sequence>
<evidence type="ECO:0000313" key="4">
    <source>
        <dbReference type="Proteomes" id="UP000018468"/>
    </source>
</evidence>
<dbReference type="AlphaFoldDB" id="W5LXJ7"/>
<dbReference type="HOGENOM" id="CLU_049742_2_1_1"/>
<dbReference type="eggNOG" id="KOG1414">
    <property type="taxonomic scope" value="Eukaryota"/>
</dbReference>
<dbReference type="OrthoDB" id="5866312at2759"/>
<name>W5LXJ7_LEPOC</name>
<dbReference type="PANTHER" id="PTHR23351">
    <property type="entry name" value="FOS TRANSCRIPTION FACTOR-RELATED"/>
    <property type="match status" value="1"/>
</dbReference>
<feature type="compositionally biased region" description="Basic and acidic residues" evidence="1">
    <location>
        <begin position="212"/>
        <end position="221"/>
    </location>
</feature>
<dbReference type="CTD" id="564241"/>
<dbReference type="OMA" id="RTFPDNG"/>
<protein>
    <submittedName>
        <fullName evidence="3">FOS like 1, AP-1 transcription factor subunit a</fullName>
    </submittedName>
</protein>
<reference evidence="3" key="3">
    <citation type="submission" date="2025-09" db="UniProtKB">
        <authorList>
            <consortium name="Ensembl"/>
        </authorList>
    </citation>
    <scope>IDENTIFICATION</scope>
</reference>
<dbReference type="GeneTree" id="ENSGT00940000160034"/>
<dbReference type="PROSITE" id="PS50217">
    <property type="entry name" value="BZIP"/>
    <property type="match status" value="1"/>
</dbReference>
<dbReference type="Pfam" id="PF00170">
    <property type="entry name" value="bZIP_1"/>
    <property type="match status" value="1"/>
</dbReference>
<keyword evidence="4" id="KW-1185">Reference proteome</keyword>
<dbReference type="GO" id="GO:0006357">
    <property type="term" value="P:regulation of transcription by RNA polymerase II"/>
    <property type="evidence" value="ECO:0000318"/>
    <property type="project" value="GO_Central"/>
</dbReference>
<dbReference type="SUPFAM" id="SSF57959">
    <property type="entry name" value="Leucine zipper domain"/>
    <property type="match status" value="1"/>
</dbReference>
<dbReference type="GO" id="GO:0005634">
    <property type="term" value="C:nucleus"/>
    <property type="evidence" value="ECO:0000318"/>
    <property type="project" value="GO_Central"/>
</dbReference>
<reference evidence="3" key="2">
    <citation type="submission" date="2025-08" db="UniProtKB">
        <authorList>
            <consortium name="Ensembl"/>
        </authorList>
    </citation>
    <scope>IDENTIFICATION</scope>
</reference>